<dbReference type="EMBL" id="VCAZ01000059">
    <property type="protein sequence ID" value="TSN67110.1"/>
    <property type="molecule type" value="Genomic_DNA"/>
</dbReference>
<dbReference type="OrthoDB" id="10588723at2759"/>
<dbReference type="AlphaFoldDB" id="A0A556U7M1"/>
<evidence type="ECO:0000313" key="3">
    <source>
        <dbReference type="Proteomes" id="UP000319801"/>
    </source>
</evidence>
<gene>
    <name evidence="2" type="ORF">Baya_8926</name>
</gene>
<comment type="caution">
    <text evidence="2">The sequence shown here is derived from an EMBL/GenBank/DDBJ whole genome shotgun (WGS) entry which is preliminary data.</text>
</comment>
<keyword evidence="3" id="KW-1185">Reference proteome</keyword>
<name>A0A556U7M1_BAGYA</name>
<evidence type="ECO:0000313" key="2">
    <source>
        <dbReference type="EMBL" id="TSN67110.1"/>
    </source>
</evidence>
<protein>
    <submittedName>
        <fullName evidence="2">Uncharacterized protein</fullName>
    </submittedName>
</protein>
<organism evidence="2 3">
    <name type="scientific">Bagarius yarrelli</name>
    <name type="common">Goonch</name>
    <name type="synonym">Bagrus yarrelli</name>
    <dbReference type="NCBI Taxonomy" id="175774"/>
    <lineage>
        <taxon>Eukaryota</taxon>
        <taxon>Metazoa</taxon>
        <taxon>Chordata</taxon>
        <taxon>Craniata</taxon>
        <taxon>Vertebrata</taxon>
        <taxon>Euteleostomi</taxon>
        <taxon>Actinopterygii</taxon>
        <taxon>Neopterygii</taxon>
        <taxon>Teleostei</taxon>
        <taxon>Ostariophysi</taxon>
        <taxon>Siluriformes</taxon>
        <taxon>Sisoridae</taxon>
        <taxon>Sisorinae</taxon>
        <taxon>Bagarius</taxon>
    </lineage>
</organism>
<feature type="compositionally biased region" description="Basic and acidic residues" evidence="1">
    <location>
        <begin position="119"/>
        <end position="134"/>
    </location>
</feature>
<sequence length="212" mass="23716">MKTGLLWRGVEGSREVRGLGYVAPRGVREERRGDTDPRHPLPRDEWKPWLEVKPTGVALAEGRDEGFCLENLSQNQQRDVLDGAKSLVTWSKIILPKSLTVALNAKKKAPWKENSLSGGDKEWVKAGPDGERGSRYVSQQGAVWNRVNQKAAGAEMRQQRVWQQAAGSTQSCCTEQEQYQPRLHSPLPESCLSQSPYREREACVSPVAQPLN</sequence>
<dbReference type="Proteomes" id="UP000319801">
    <property type="component" value="Unassembled WGS sequence"/>
</dbReference>
<accession>A0A556U7M1</accession>
<proteinExistence type="predicted"/>
<feature type="region of interest" description="Disordered" evidence="1">
    <location>
        <begin position="26"/>
        <end position="46"/>
    </location>
</feature>
<evidence type="ECO:0000256" key="1">
    <source>
        <dbReference type="SAM" id="MobiDB-lite"/>
    </source>
</evidence>
<feature type="region of interest" description="Disordered" evidence="1">
    <location>
        <begin position="111"/>
        <end position="135"/>
    </location>
</feature>
<reference evidence="2 3" key="1">
    <citation type="journal article" date="2019" name="Genome Biol. Evol.">
        <title>Whole-Genome Sequencing of the Giant Devil Catfish, Bagarius yarrelli.</title>
        <authorList>
            <person name="Jiang W."/>
            <person name="Lv Y."/>
            <person name="Cheng L."/>
            <person name="Yang K."/>
            <person name="Chao B."/>
            <person name="Wang X."/>
            <person name="Li Y."/>
            <person name="Pan X."/>
            <person name="You X."/>
            <person name="Zhang Y."/>
            <person name="Yang J."/>
            <person name="Li J."/>
            <person name="Zhang X."/>
            <person name="Liu S."/>
            <person name="Sun C."/>
            <person name="Yang J."/>
            <person name="Shi Q."/>
        </authorList>
    </citation>
    <scope>NUCLEOTIDE SEQUENCE [LARGE SCALE GENOMIC DNA]</scope>
    <source>
        <strain evidence="2">JWS20170419001</strain>
        <tissue evidence="2">Muscle</tissue>
    </source>
</reference>